<feature type="transmembrane region" description="Helical" evidence="1">
    <location>
        <begin position="58"/>
        <end position="81"/>
    </location>
</feature>
<evidence type="ECO:0000313" key="2">
    <source>
        <dbReference type="Proteomes" id="UP000694844"/>
    </source>
</evidence>
<keyword evidence="2" id="KW-1185">Reference proteome</keyword>
<proteinExistence type="predicted"/>
<protein>
    <submittedName>
        <fullName evidence="3">Uncharacterized protein LOC111104215</fullName>
    </submittedName>
</protein>
<sequence>MTMFSSCCNNSSETDVDDALESCCSFYAFFYVVGGLLGLVSVVLVVAKFDSSDLGWSFFLMVAAIAIVILQVILQLTYSVYSRRSTEKCSVFFVYRRKIYYDVI</sequence>
<dbReference type="AlphaFoldDB" id="A0A8B8AQK2"/>
<dbReference type="GeneID" id="111104215"/>
<feature type="transmembrane region" description="Helical" evidence="1">
    <location>
        <begin position="26"/>
        <end position="46"/>
    </location>
</feature>
<dbReference type="Proteomes" id="UP000694844">
    <property type="component" value="Chromosome 7"/>
</dbReference>
<organism evidence="2 3">
    <name type="scientific">Crassostrea virginica</name>
    <name type="common">Eastern oyster</name>
    <dbReference type="NCBI Taxonomy" id="6565"/>
    <lineage>
        <taxon>Eukaryota</taxon>
        <taxon>Metazoa</taxon>
        <taxon>Spiralia</taxon>
        <taxon>Lophotrochozoa</taxon>
        <taxon>Mollusca</taxon>
        <taxon>Bivalvia</taxon>
        <taxon>Autobranchia</taxon>
        <taxon>Pteriomorphia</taxon>
        <taxon>Ostreida</taxon>
        <taxon>Ostreoidea</taxon>
        <taxon>Ostreidae</taxon>
        <taxon>Crassostrea</taxon>
    </lineage>
</organism>
<keyword evidence="1" id="KW-0812">Transmembrane</keyword>
<evidence type="ECO:0000256" key="1">
    <source>
        <dbReference type="SAM" id="Phobius"/>
    </source>
</evidence>
<accession>A0A8B8AQK2</accession>
<dbReference type="KEGG" id="cvn:111104215"/>
<reference evidence="3" key="1">
    <citation type="submission" date="2025-08" db="UniProtKB">
        <authorList>
            <consortium name="RefSeq"/>
        </authorList>
    </citation>
    <scope>IDENTIFICATION</scope>
    <source>
        <tissue evidence="3">Whole sample</tissue>
    </source>
</reference>
<keyword evidence="1" id="KW-1133">Transmembrane helix</keyword>
<dbReference type="RefSeq" id="XP_022293762.1">
    <property type="nucleotide sequence ID" value="XM_022438054.1"/>
</dbReference>
<gene>
    <name evidence="3" type="primary">LOC111104215</name>
</gene>
<keyword evidence="1" id="KW-0472">Membrane</keyword>
<name>A0A8B8AQK2_CRAVI</name>
<evidence type="ECO:0000313" key="3">
    <source>
        <dbReference type="RefSeq" id="XP_022293762.1"/>
    </source>
</evidence>